<dbReference type="Pfam" id="PF00031">
    <property type="entry name" value="Cystatin"/>
    <property type="match status" value="1"/>
</dbReference>
<protein>
    <submittedName>
        <fullName evidence="3">Cystatin domain-containing protein</fullName>
    </submittedName>
</protein>
<dbReference type="InterPro" id="IPR000010">
    <property type="entry name" value="Cystatin_dom"/>
</dbReference>
<accession>A0A0N5AK80</accession>
<dbReference type="WBParaSite" id="SMUV_0000489001-mRNA-1">
    <property type="protein sequence ID" value="SMUV_0000489001-mRNA-1"/>
    <property type="gene ID" value="SMUV_0000489001"/>
</dbReference>
<evidence type="ECO:0000259" key="1">
    <source>
        <dbReference type="Pfam" id="PF00031"/>
    </source>
</evidence>
<keyword evidence="2" id="KW-1185">Reference proteome</keyword>
<evidence type="ECO:0000313" key="2">
    <source>
        <dbReference type="Proteomes" id="UP000046393"/>
    </source>
</evidence>
<dbReference type="GO" id="GO:0004869">
    <property type="term" value="F:cysteine-type endopeptidase inhibitor activity"/>
    <property type="evidence" value="ECO:0007669"/>
    <property type="project" value="InterPro"/>
</dbReference>
<name>A0A0N5AK80_9BILA</name>
<dbReference type="AlphaFoldDB" id="A0A0N5AK80"/>
<proteinExistence type="predicted"/>
<sequence length="52" mass="5830">MNKASNDVYQWIPVKIMRVRQQLVGGVKYMLSILVAQSNCTKKVSFNLASNG</sequence>
<organism evidence="2 3">
    <name type="scientific">Syphacia muris</name>
    <dbReference type="NCBI Taxonomy" id="451379"/>
    <lineage>
        <taxon>Eukaryota</taxon>
        <taxon>Metazoa</taxon>
        <taxon>Ecdysozoa</taxon>
        <taxon>Nematoda</taxon>
        <taxon>Chromadorea</taxon>
        <taxon>Rhabditida</taxon>
        <taxon>Spirurina</taxon>
        <taxon>Oxyuridomorpha</taxon>
        <taxon>Oxyuroidea</taxon>
        <taxon>Oxyuridae</taxon>
        <taxon>Syphacia</taxon>
    </lineage>
</organism>
<dbReference type="Proteomes" id="UP000046393">
    <property type="component" value="Unplaced"/>
</dbReference>
<reference evidence="3" key="1">
    <citation type="submission" date="2017-02" db="UniProtKB">
        <authorList>
            <consortium name="WormBaseParasite"/>
        </authorList>
    </citation>
    <scope>IDENTIFICATION</scope>
</reference>
<dbReference type="SUPFAM" id="SSF54403">
    <property type="entry name" value="Cystatin/monellin"/>
    <property type="match status" value="1"/>
</dbReference>
<feature type="domain" description="Cystatin" evidence="1">
    <location>
        <begin position="2"/>
        <end position="46"/>
    </location>
</feature>
<dbReference type="InterPro" id="IPR046350">
    <property type="entry name" value="Cystatin_sf"/>
</dbReference>
<dbReference type="Gene3D" id="3.10.450.10">
    <property type="match status" value="1"/>
</dbReference>
<dbReference type="CDD" id="cd00042">
    <property type="entry name" value="CY"/>
    <property type="match status" value="1"/>
</dbReference>
<evidence type="ECO:0000313" key="3">
    <source>
        <dbReference type="WBParaSite" id="SMUV_0000489001-mRNA-1"/>
    </source>
</evidence>